<evidence type="ECO:0000313" key="1">
    <source>
        <dbReference type="EMBL" id="MPL74675.1"/>
    </source>
</evidence>
<organism evidence="1">
    <name type="scientific">bioreactor metagenome</name>
    <dbReference type="NCBI Taxonomy" id="1076179"/>
    <lineage>
        <taxon>unclassified sequences</taxon>
        <taxon>metagenomes</taxon>
        <taxon>ecological metagenomes</taxon>
    </lineage>
</organism>
<name>A0A644U6V9_9ZZZZ</name>
<sequence length="75" mass="8726">MTLFVNNIEFNLFEGAKIMDAARAYYRASGHDLPPQFPVVLDNFGNTLEPDGELSPMQRIYLVDFQYLNNEYENF</sequence>
<dbReference type="EMBL" id="VSSQ01000082">
    <property type="protein sequence ID" value="MPL74675.1"/>
    <property type="molecule type" value="Genomic_DNA"/>
</dbReference>
<proteinExistence type="predicted"/>
<gene>
    <name evidence="1" type="ORF">SDC9_20492</name>
</gene>
<comment type="caution">
    <text evidence="1">The sequence shown here is derived from an EMBL/GenBank/DDBJ whole genome shotgun (WGS) entry which is preliminary data.</text>
</comment>
<protein>
    <submittedName>
        <fullName evidence="1">Uncharacterized protein</fullName>
    </submittedName>
</protein>
<accession>A0A644U6V9</accession>
<dbReference type="AlphaFoldDB" id="A0A644U6V9"/>
<reference evidence="1" key="1">
    <citation type="submission" date="2019-08" db="EMBL/GenBank/DDBJ databases">
        <authorList>
            <person name="Kucharzyk K."/>
            <person name="Murdoch R.W."/>
            <person name="Higgins S."/>
            <person name="Loffler F."/>
        </authorList>
    </citation>
    <scope>NUCLEOTIDE SEQUENCE</scope>
</reference>